<reference evidence="4 5" key="1">
    <citation type="submission" date="2024-09" db="EMBL/GenBank/DDBJ databases">
        <authorList>
            <person name="Sun Q."/>
            <person name="Mori K."/>
        </authorList>
    </citation>
    <scope>NUCLEOTIDE SEQUENCE [LARGE SCALE GENOMIC DNA]</scope>
    <source>
        <strain evidence="4 5">JCM 3331</strain>
    </source>
</reference>
<feature type="transmembrane region" description="Helical" evidence="2">
    <location>
        <begin position="764"/>
        <end position="784"/>
    </location>
</feature>
<evidence type="ECO:0000256" key="1">
    <source>
        <dbReference type="SAM" id="MobiDB-lite"/>
    </source>
</evidence>
<keyword evidence="3" id="KW-0732">Signal</keyword>
<gene>
    <name evidence="4" type="ORF">ACFFTL_09925</name>
</gene>
<feature type="signal peptide" evidence="3">
    <location>
        <begin position="1"/>
        <end position="22"/>
    </location>
</feature>
<dbReference type="EMBL" id="JBHMCG010000047">
    <property type="protein sequence ID" value="MFB9572633.1"/>
    <property type="molecule type" value="Genomic_DNA"/>
</dbReference>
<protein>
    <submittedName>
        <fullName evidence="4">PT domain-containing protein</fullName>
    </submittedName>
</protein>
<keyword evidence="2" id="KW-0812">Transmembrane</keyword>
<keyword evidence="5" id="KW-1185">Reference proteome</keyword>
<feature type="chain" id="PRO_5045926045" evidence="3">
    <location>
        <begin position="23"/>
        <end position="793"/>
    </location>
</feature>
<dbReference type="Proteomes" id="UP001589710">
    <property type="component" value="Unassembled WGS sequence"/>
</dbReference>
<proteinExistence type="predicted"/>
<evidence type="ECO:0000313" key="4">
    <source>
        <dbReference type="EMBL" id="MFB9572633.1"/>
    </source>
</evidence>
<keyword evidence="2" id="KW-0472">Membrane</keyword>
<sequence length="793" mass="88594">MSTSIRSRIRFRLAACFATAAAAGLVVTGLPAFQGTADAAPGKIRCDEKFLGRKYNMDEARGIQGKNTPYSQNPEDTWGDYFFDNPSHAFDGVPKPDQAKLDAAGKTEDDVQKWKKKYGRTGDPQYRALEIYARYNKQLVGDGPRKMTDFRLWLDQRVIGNEANQRKGDGFESRIVKQFKLVGPDWICQKEVPVFDKNGKPVINPKTGEQAVRKYDAYNAKTKEFVEFKSNGKHIAEQLRWDKHILRNKEYADHKLRLITGDETTGNTKRQYATLNRQLQSERGTSLPQATIREQRANGHARWTPNRYTRYDKVFNPDPRRVGSYGPLHDDVWRSAKTPEQARKLQHQYNQVNTRGGFGRPGGIDFSTLELQYVGNPTKGKGLDYSFKADMVEDEDKNPGWGGEQRLQLSSDAMFAWLALTPDKFWVNLNPDQPDKIMDKTFGKTDAGRVLLQADLEMKHDYARDMDPRSGVGKQYWDAMTAANIPCGHQIRLWIVPKTAKVRADDNGLYILDAPLKVNAEPQKVDFPSPNGKCDLTEAQINTSQRLVEQYVIPDVEEKVNSGSAYADLRRVYNARVAAEYIRTQDKGHVTDFRPLINSNNVARWPLRGKAGTWTPKQTWDEYMKSYTQGDYSYPCQVDGQNKTCIMGGVDFSKAPKRNISKTEFAVQHPRTDTTTKTSRTTTVTYRNSNTVMFGGSSSGQVYNGGGNETPGPKPTGTAEPTGKPTHRPTTPAPDPSDSRTPAPTGSPKDPDGNLAHTGSDTPVGLIASVAAALAVGGAGLTWWMRRRKAAAS</sequence>
<keyword evidence="2" id="KW-1133">Transmembrane helix</keyword>
<accession>A0ABV5R465</accession>
<name>A0ABV5R465_9ACTN</name>
<evidence type="ECO:0000256" key="2">
    <source>
        <dbReference type="SAM" id="Phobius"/>
    </source>
</evidence>
<feature type="region of interest" description="Disordered" evidence="1">
    <location>
        <begin position="690"/>
        <end position="762"/>
    </location>
</feature>
<evidence type="ECO:0000256" key="3">
    <source>
        <dbReference type="SAM" id="SignalP"/>
    </source>
</evidence>
<evidence type="ECO:0000313" key="5">
    <source>
        <dbReference type="Proteomes" id="UP001589710"/>
    </source>
</evidence>
<organism evidence="4 5">
    <name type="scientific">Streptomyces yanii</name>
    <dbReference type="NCBI Taxonomy" id="78510"/>
    <lineage>
        <taxon>Bacteria</taxon>
        <taxon>Bacillati</taxon>
        <taxon>Actinomycetota</taxon>
        <taxon>Actinomycetes</taxon>
        <taxon>Kitasatosporales</taxon>
        <taxon>Streptomycetaceae</taxon>
        <taxon>Streptomyces</taxon>
    </lineage>
</organism>
<dbReference type="RefSeq" id="WP_345515278.1">
    <property type="nucleotide sequence ID" value="NZ_BAAAXD010000030.1"/>
</dbReference>
<comment type="caution">
    <text evidence="4">The sequence shown here is derived from an EMBL/GenBank/DDBJ whole genome shotgun (WGS) entry which is preliminary data.</text>
</comment>